<dbReference type="PANTHER" id="PTHR48111">
    <property type="entry name" value="REGULATOR OF RPOS"/>
    <property type="match status" value="1"/>
</dbReference>
<dbReference type="SUPFAM" id="SSF46894">
    <property type="entry name" value="C-terminal effector domain of the bipartite response regulators"/>
    <property type="match status" value="1"/>
</dbReference>
<proteinExistence type="predicted"/>
<sequence>MRLLLAEDEKELSNALTVIFKHNNYSVDAVYNGLDALQYLETENYDAVILDVMMPKMDGITVLRKLRERGNNVPVLILTAKSEIDDRVLGLDCGADDYLTKPFAAKELLARIRSITRRQTETAQSVLGFGNITLDRRTFELKAPGGSVRLANKEYQMLEMLMMNPGALISTERFMEKIWGYNSEAEINVVWVYLSYLRKRLAAIGANVQIKATRNQGYSLEEAG</sequence>
<evidence type="ECO:0000259" key="11">
    <source>
        <dbReference type="PROSITE" id="PS51755"/>
    </source>
</evidence>
<dbReference type="Pfam" id="PF00072">
    <property type="entry name" value="Response_reg"/>
    <property type="match status" value="1"/>
</dbReference>
<evidence type="ECO:0000256" key="7">
    <source>
        <dbReference type="ARBA" id="ARBA00024867"/>
    </source>
</evidence>
<dbReference type="GO" id="GO:0000156">
    <property type="term" value="F:phosphorelay response regulator activity"/>
    <property type="evidence" value="ECO:0007669"/>
    <property type="project" value="TreeGrafter"/>
</dbReference>
<dbReference type="GO" id="GO:0000976">
    <property type="term" value="F:transcription cis-regulatory region binding"/>
    <property type="evidence" value="ECO:0007669"/>
    <property type="project" value="TreeGrafter"/>
</dbReference>
<dbReference type="CDD" id="cd17625">
    <property type="entry name" value="REC_OmpR_DrrD-like"/>
    <property type="match status" value="1"/>
</dbReference>
<dbReference type="Gene3D" id="3.40.50.2300">
    <property type="match status" value="1"/>
</dbReference>
<evidence type="ECO:0000256" key="2">
    <source>
        <dbReference type="ARBA" id="ARBA00022553"/>
    </source>
</evidence>
<keyword evidence="2 8" id="KW-0597">Phosphoprotein</keyword>
<keyword evidence="4" id="KW-0805">Transcription regulation</keyword>
<evidence type="ECO:0000259" key="10">
    <source>
        <dbReference type="PROSITE" id="PS50110"/>
    </source>
</evidence>
<evidence type="ECO:0000313" key="13">
    <source>
        <dbReference type="Proteomes" id="UP000823842"/>
    </source>
</evidence>
<dbReference type="InterPro" id="IPR011006">
    <property type="entry name" value="CheY-like_superfamily"/>
</dbReference>
<feature type="domain" description="Response regulatory" evidence="10">
    <location>
        <begin position="2"/>
        <end position="116"/>
    </location>
</feature>
<evidence type="ECO:0000256" key="1">
    <source>
        <dbReference type="ARBA" id="ARBA00018672"/>
    </source>
</evidence>
<evidence type="ECO:0000256" key="5">
    <source>
        <dbReference type="ARBA" id="ARBA00023125"/>
    </source>
</evidence>
<dbReference type="InterPro" id="IPR039420">
    <property type="entry name" value="WalR-like"/>
</dbReference>
<dbReference type="GO" id="GO:0006355">
    <property type="term" value="P:regulation of DNA-templated transcription"/>
    <property type="evidence" value="ECO:0007669"/>
    <property type="project" value="InterPro"/>
</dbReference>
<feature type="domain" description="OmpR/PhoB-type" evidence="11">
    <location>
        <begin position="124"/>
        <end position="222"/>
    </location>
</feature>
<dbReference type="GO" id="GO:0032993">
    <property type="term" value="C:protein-DNA complex"/>
    <property type="evidence" value="ECO:0007669"/>
    <property type="project" value="TreeGrafter"/>
</dbReference>
<dbReference type="EMBL" id="DWYZ01000216">
    <property type="protein sequence ID" value="HJB29448.1"/>
    <property type="molecule type" value="Genomic_DNA"/>
</dbReference>
<evidence type="ECO:0000313" key="12">
    <source>
        <dbReference type="EMBL" id="HJB29448.1"/>
    </source>
</evidence>
<accession>A0A9D2LVD4</accession>
<keyword evidence="5 9" id="KW-0238">DNA-binding</keyword>
<evidence type="ECO:0000256" key="3">
    <source>
        <dbReference type="ARBA" id="ARBA00023012"/>
    </source>
</evidence>
<dbReference type="InterPro" id="IPR036388">
    <property type="entry name" value="WH-like_DNA-bd_sf"/>
</dbReference>
<dbReference type="PANTHER" id="PTHR48111:SF1">
    <property type="entry name" value="TWO-COMPONENT RESPONSE REGULATOR ORR33"/>
    <property type="match status" value="1"/>
</dbReference>
<dbReference type="Gene3D" id="1.10.10.10">
    <property type="entry name" value="Winged helix-like DNA-binding domain superfamily/Winged helix DNA-binding domain"/>
    <property type="match status" value="1"/>
</dbReference>
<dbReference type="InterPro" id="IPR001789">
    <property type="entry name" value="Sig_transdc_resp-reg_receiver"/>
</dbReference>
<dbReference type="Gene3D" id="6.10.250.690">
    <property type="match status" value="1"/>
</dbReference>
<dbReference type="CDD" id="cd00383">
    <property type="entry name" value="trans_reg_C"/>
    <property type="match status" value="1"/>
</dbReference>
<evidence type="ECO:0000256" key="6">
    <source>
        <dbReference type="ARBA" id="ARBA00023163"/>
    </source>
</evidence>
<evidence type="ECO:0000256" key="9">
    <source>
        <dbReference type="PROSITE-ProRule" id="PRU01091"/>
    </source>
</evidence>
<gene>
    <name evidence="12" type="ORF">IAA06_11740</name>
</gene>
<organism evidence="12 13">
    <name type="scientific">Candidatus Blautia faecavium</name>
    <dbReference type="NCBI Taxonomy" id="2838487"/>
    <lineage>
        <taxon>Bacteria</taxon>
        <taxon>Bacillati</taxon>
        <taxon>Bacillota</taxon>
        <taxon>Clostridia</taxon>
        <taxon>Lachnospirales</taxon>
        <taxon>Lachnospiraceae</taxon>
        <taxon>Blautia</taxon>
    </lineage>
</organism>
<dbReference type="InterPro" id="IPR016032">
    <property type="entry name" value="Sig_transdc_resp-reg_C-effctor"/>
</dbReference>
<name>A0A9D2LVD4_9FIRM</name>
<dbReference type="SUPFAM" id="SSF52172">
    <property type="entry name" value="CheY-like"/>
    <property type="match status" value="1"/>
</dbReference>
<protein>
    <recommendedName>
        <fullName evidence="1">Stage 0 sporulation protein A homolog</fullName>
    </recommendedName>
</protein>
<dbReference type="GO" id="GO:0005829">
    <property type="term" value="C:cytosol"/>
    <property type="evidence" value="ECO:0007669"/>
    <property type="project" value="TreeGrafter"/>
</dbReference>
<dbReference type="SMART" id="SM00862">
    <property type="entry name" value="Trans_reg_C"/>
    <property type="match status" value="1"/>
</dbReference>
<reference evidence="12" key="1">
    <citation type="journal article" date="2021" name="PeerJ">
        <title>Extensive microbial diversity within the chicken gut microbiome revealed by metagenomics and culture.</title>
        <authorList>
            <person name="Gilroy R."/>
            <person name="Ravi A."/>
            <person name="Getino M."/>
            <person name="Pursley I."/>
            <person name="Horton D.L."/>
            <person name="Alikhan N.F."/>
            <person name="Baker D."/>
            <person name="Gharbi K."/>
            <person name="Hall N."/>
            <person name="Watson M."/>
            <person name="Adriaenssens E.M."/>
            <person name="Foster-Nyarko E."/>
            <person name="Jarju S."/>
            <person name="Secka A."/>
            <person name="Antonio M."/>
            <person name="Oren A."/>
            <person name="Chaudhuri R.R."/>
            <person name="La Ragione R."/>
            <person name="Hildebrand F."/>
            <person name="Pallen M.J."/>
        </authorList>
    </citation>
    <scope>NUCLEOTIDE SEQUENCE</scope>
    <source>
        <strain evidence="12">ChiSjej1B19-5720</strain>
    </source>
</reference>
<feature type="DNA-binding region" description="OmpR/PhoB-type" evidence="9">
    <location>
        <begin position="124"/>
        <end position="222"/>
    </location>
</feature>
<dbReference type="PROSITE" id="PS51755">
    <property type="entry name" value="OMPR_PHOB"/>
    <property type="match status" value="1"/>
</dbReference>
<keyword evidence="6" id="KW-0804">Transcription</keyword>
<dbReference type="FunFam" id="3.40.50.2300:FF:000002">
    <property type="entry name" value="DNA-binding response regulator PhoP"/>
    <property type="match status" value="1"/>
</dbReference>
<dbReference type="InterPro" id="IPR001867">
    <property type="entry name" value="OmpR/PhoB-type_DNA-bd"/>
</dbReference>
<evidence type="ECO:0000256" key="8">
    <source>
        <dbReference type="PROSITE-ProRule" id="PRU00169"/>
    </source>
</evidence>
<dbReference type="AlphaFoldDB" id="A0A9D2LVD4"/>
<dbReference type="Pfam" id="PF00486">
    <property type="entry name" value="Trans_reg_C"/>
    <property type="match status" value="1"/>
</dbReference>
<comment type="function">
    <text evidence="7">May play the central regulatory role in sporulation. It may be an element of the effector pathway responsible for the activation of sporulation genes in response to nutritional stress. Spo0A may act in concert with spo0H (a sigma factor) to control the expression of some genes that are critical to the sporulation process.</text>
</comment>
<dbReference type="PROSITE" id="PS50110">
    <property type="entry name" value="RESPONSE_REGULATORY"/>
    <property type="match status" value="1"/>
</dbReference>
<dbReference type="Proteomes" id="UP000823842">
    <property type="component" value="Unassembled WGS sequence"/>
</dbReference>
<feature type="modified residue" description="4-aspartylphosphate" evidence="8">
    <location>
        <position position="51"/>
    </location>
</feature>
<dbReference type="SMART" id="SM00448">
    <property type="entry name" value="REC"/>
    <property type="match status" value="1"/>
</dbReference>
<comment type="caution">
    <text evidence="12">The sequence shown here is derived from an EMBL/GenBank/DDBJ whole genome shotgun (WGS) entry which is preliminary data.</text>
</comment>
<reference evidence="12" key="2">
    <citation type="submission" date="2021-04" db="EMBL/GenBank/DDBJ databases">
        <authorList>
            <person name="Gilroy R."/>
        </authorList>
    </citation>
    <scope>NUCLEOTIDE SEQUENCE</scope>
    <source>
        <strain evidence="12">ChiSjej1B19-5720</strain>
    </source>
</reference>
<keyword evidence="3" id="KW-0902">Two-component regulatory system</keyword>
<evidence type="ECO:0000256" key="4">
    <source>
        <dbReference type="ARBA" id="ARBA00023015"/>
    </source>
</evidence>